<dbReference type="Pfam" id="PF11975">
    <property type="entry name" value="Glyco_hydro_4C"/>
    <property type="match status" value="1"/>
</dbReference>
<evidence type="ECO:0000256" key="3">
    <source>
        <dbReference type="ARBA" id="ARBA00022801"/>
    </source>
</evidence>
<feature type="domain" description="Glycosyl hydrolase family 4 C-terminal" evidence="8">
    <location>
        <begin position="190"/>
        <end position="394"/>
    </location>
</feature>
<keyword evidence="5" id="KW-0464">Manganese</keyword>
<protein>
    <submittedName>
        <fullName evidence="9">6-phospho-beta-glucosidase</fullName>
        <ecNumber evidence="9">3.2.1.86</ecNumber>
    </submittedName>
</protein>
<evidence type="ECO:0000256" key="6">
    <source>
        <dbReference type="ARBA" id="ARBA00023295"/>
    </source>
</evidence>
<dbReference type="PANTHER" id="PTHR32092:SF5">
    <property type="entry name" value="6-PHOSPHO-BETA-GLUCOSIDASE"/>
    <property type="match status" value="1"/>
</dbReference>
<comment type="cofactor">
    <cofactor evidence="7">
        <name>NAD(+)</name>
        <dbReference type="ChEBI" id="CHEBI:57540"/>
    </cofactor>
    <text evidence="7">Binds 1 NAD(+) per subunit.</text>
</comment>
<dbReference type="Gene3D" id="3.90.110.10">
    <property type="entry name" value="Lactate dehydrogenase/glycoside hydrolase, family 4, C-terminal"/>
    <property type="match status" value="1"/>
</dbReference>
<evidence type="ECO:0000313" key="10">
    <source>
        <dbReference type="Proteomes" id="UP001183881"/>
    </source>
</evidence>
<dbReference type="PANTHER" id="PTHR32092">
    <property type="entry name" value="6-PHOSPHO-BETA-GLUCOSIDASE-RELATED"/>
    <property type="match status" value="1"/>
</dbReference>
<sequence length="418" mass="44834">MKLTVVGAGSTYTPELIDGLARLRDTLPVTELVLTDPATDRLELIGALSRRILARQGHPGTVTTTADLDAAVDGADAVLLQLRVGGQAARQQDETWPLDCGCVGQETTGAGGLAKALRTVPVVLDIAERVRRANPDAWIIDFTNPVGIVTRALLRAGHKALGLCNVAIGLQRKFAALLGTDPADIHLDHVGLNHLTWETAVRTGGEDVLPGLLSTHGDTIAADLRLPRPLLDRLGVVPSYYLRYFYAHDEVVREMRTKPSRAAEVAGMERRLLALYADPALDEKPDLLSQRGGAYYSEAAVDLAAALLRGAGSRHQVVNTLNNGTLPFLPDDAVIEVQAAVGPKGATPLPVASVDPLFSGLMASVTTYEDLALEAALHGGRDRVFRALLAHPLIGQYEYADRLTDELIAHNREHLTWA</sequence>
<keyword evidence="10" id="KW-1185">Reference proteome</keyword>
<dbReference type="InterPro" id="IPR036291">
    <property type="entry name" value="NAD(P)-bd_dom_sf"/>
</dbReference>
<dbReference type="GO" id="GO:0008706">
    <property type="term" value="F:6-phospho-beta-glucosidase activity"/>
    <property type="evidence" value="ECO:0007669"/>
    <property type="project" value="UniProtKB-EC"/>
</dbReference>
<dbReference type="InterPro" id="IPR015955">
    <property type="entry name" value="Lactate_DH/Glyco_Ohase_4_C"/>
</dbReference>
<gene>
    <name evidence="9" type="ORF">RM705_14630</name>
</gene>
<evidence type="ECO:0000256" key="4">
    <source>
        <dbReference type="ARBA" id="ARBA00023027"/>
    </source>
</evidence>
<dbReference type="Proteomes" id="UP001183881">
    <property type="component" value="Unassembled WGS sequence"/>
</dbReference>
<comment type="caution">
    <text evidence="9">The sequence shown here is derived from an EMBL/GenBank/DDBJ whole genome shotgun (WGS) entry which is preliminary data.</text>
</comment>
<dbReference type="CDD" id="cd05296">
    <property type="entry name" value="GH4_P_beta_glucosidase"/>
    <property type="match status" value="1"/>
</dbReference>
<organism evidence="9 10">
    <name type="scientific">Streptomyces edwardsiae</name>
    <dbReference type="NCBI Taxonomy" id="3075527"/>
    <lineage>
        <taxon>Bacteria</taxon>
        <taxon>Bacillati</taxon>
        <taxon>Actinomycetota</taxon>
        <taxon>Actinomycetes</taxon>
        <taxon>Kitasatosporales</taxon>
        <taxon>Streptomycetaceae</taxon>
        <taxon>Streptomyces</taxon>
    </lineage>
</organism>
<dbReference type="RefSeq" id="WP_311644198.1">
    <property type="nucleotide sequence ID" value="NZ_JAVRFA010000014.1"/>
</dbReference>
<evidence type="ECO:0000256" key="7">
    <source>
        <dbReference type="RuleBase" id="RU361152"/>
    </source>
</evidence>
<accession>A0ABU2PUR3</accession>
<keyword evidence="4 7" id="KW-0520">NAD</keyword>
<proteinExistence type="inferred from homology"/>
<dbReference type="PRINTS" id="PR00732">
    <property type="entry name" value="GLHYDRLASE4"/>
</dbReference>
<dbReference type="Gene3D" id="3.40.50.720">
    <property type="entry name" value="NAD(P)-binding Rossmann-like Domain"/>
    <property type="match status" value="1"/>
</dbReference>
<keyword evidence="3 7" id="KW-0378">Hydrolase</keyword>
<dbReference type="InterPro" id="IPR022616">
    <property type="entry name" value="Glyco_hydro_4_C"/>
</dbReference>
<evidence type="ECO:0000256" key="5">
    <source>
        <dbReference type="ARBA" id="ARBA00023211"/>
    </source>
</evidence>
<dbReference type="EC" id="3.2.1.86" evidence="9"/>
<evidence type="ECO:0000313" key="9">
    <source>
        <dbReference type="EMBL" id="MDT0395908.1"/>
    </source>
</evidence>
<keyword evidence="2" id="KW-0479">Metal-binding</keyword>
<name>A0ABU2PUR3_9ACTN</name>
<evidence type="ECO:0000256" key="1">
    <source>
        <dbReference type="ARBA" id="ARBA00010141"/>
    </source>
</evidence>
<dbReference type="Pfam" id="PF02056">
    <property type="entry name" value="Glyco_hydro_4"/>
    <property type="match status" value="1"/>
</dbReference>
<evidence type="ECO:0000256" key="2">
    <source>
        <dbReference type="ARBA" id="ARBA00022723"/>
    </source>
</evidence>
<dbReference type="SUPFAM" id="SSF56327">
    <property type="entry name" value="LDH C-terminal domain-like"/>
    <property type="match status" value="1"/>
</dbReference>
<comment type="similarity">
    <text evidence="1 7">Belongs to the glycosyl hydrolase 4 family.</text>
</comment>
<dbReference type="SUPFAM" id="SSF51735">
    <property type="entry name" value="NAD(P)-binding Rossmann-fold domains"/>
    <property type="match status" value="1"/>
</dbReference>
<reference evidence="10" key="1">
    <citation type="submission" date="2023-07" db="EMBL/GenBank/DDBJ databases">
        <title>30 novel species of actinomycetes from the DSMZ collection.</title>
        <authorList>
            <person name="Nouioui I."/>
        </authorList>
    </citation>
    <scope>NUCLEOTIDE SEQUENCE [LARGE SCALE GENOMIC DNA]</scope>
    <source>
        <strain evidence="10">DSM 41636</strain>
    </source>
</reference>
<keyword evidence="6 7" id="KW-0326">Glycosidase</keyword>
<dbReference type="InterPro" id="IPR001088">
    <property type="entry name" value="Glyco_hydro_4"/>
</dbReference>
<dbReference type="EMBL" id="JAVRFA010000014">
    <property type="protein sequence ID" value="MDT0395908.1"/>
    <property type="molecule type" value="Genomic_DNA"/>
</dbReference>
<evidence type="ECO:0000259" key="8">
    <source>
        <dbReference type="Pfam" id="PF11975"/>
    </source>
</evidence>